<evidence type="ECO:0000256" key="4">
    <source>
        <dbReference type="ARBA" id="ARBA00023136"/>
    </source>
</evidence>
<dbReference type="EMBL" id="KZ819323">
    <property type="protein sequence ID" value="PWN22247.1"/>
    <property type="molecule type" value="Genomic_DNA"/>
</dbReference>
<feature type="domain" description="B30.2/SPRY" evidence="7">
    <location>
        <begin position="332"/>
        <end position="525"/>
    </location>
</feature>
<evidence type="ECO:0000313" key="8">
    <source>
        <dbReference type="EMBL" id="PWN22247.1"/>
    </source>
</evidence>
<dbReference type="SUPFAM" id="SSF49899">
    <property type="entry name" value="Concanavalin A-like lectins/glucanases"/>
    <property type="match status" value="1"/>
</dbReference>
<evidence type="ECO:0000256" key="5">
    <source>
        <dbReference type="SAM" id="MobiDB-lite"/>
    </source>
</evidence>
<evidence type="ECO:0000313" key="9">
    <source>
        <dbReference type="Proteomes" id="UP000245942"/>
    </source>
</evidence>
<feature type="region of interest" description="Disordered" evidence="5">
    <location>
        <begin position="1"/>
        <end position="47"/>
    </location>
</feature>
<dbReference type="GO" id="GO:0016020">
    <property type="term" value="C:membrane"/>
    <property type="evidence" value="ECO:0007669"/>
    <property type="project" value="UniProtKB-SubCell"/>
</dbReference>
<sequence>MSLVPVSSRKWEATPPASSSSEARDVTDYSSLASSSSSSSSHSPRPLIDEALLEQSWDDIVSSRIPSRSSAKPDDRSLWQHWVQSTIDSMADEDSTFFLSSATGPSREIRQQVPALSYPQSGQGKRQRGGSSEEAASSRAMGEASRLAFKSPSQPRAYQDDRAQKQKSRSPRRRTASAPSGGSDSVPRWVQALGSQVVSSQTQQQVPFEGGPPDTLPSQTPFPPPQAPTARPMPGGGNNDSALIILLPLLVLLSTLLLVLLLFLILLIVIRRRARIALLSSDGPLDVGREEELEGTGGLEGLEDRWLETVDEPTRRGYSRAKAWLLSHPPSSTATEMTMSQLLSIQEKGVSAWSFEPDYEANSSCYVEARTEITFVADGQGMAPQEGGGCSVQSNLPLPKINEVYYWEAKIFTKPETTTISVGLATKPYPSFRLPGWSKYSVGFFSSDGFKCHNYPFAAQSYGPAYVQGDVIGIGYRPRTGTAFFTRNGKKLEDAFVGLNRYNLFPTIGANGPAEVHVNLGQAAFVVIEANVKKWGLAPMNGTLGPPPAYGQERGSILIEAGQSSSGGRMTPPPPVSPPRSEAGNSQGLQIPYGHGRRRRGNESRRGRQAINAASHQAGVMAEQEAAERDRERQEEEYSNPGRERRASTSSSISEAPLNPPTPGHLDISLHSLRGSHRMGGSNESLSPSEGNSSRSSNTLRLQMHTPPASGPPSGQDTGSYFPPTPTRRSGGGQEGPLGGITATRSVSPPPYSERTSSTLAAPPFTSRDSGNSSPSGSLGGTSESGHRARRTSGRTHRIASSVFSVLADLRGEGSGQGDLESRPARAQRNASELEYERSVSASRDRTGTSAQQQQQQQQRANTWGEALAGWWFSSPAR</sequence>
<feature type="compositionally biased region" description="Low complexity" evidence="5">
    <location>
        <begin position="30"/>
        <end position="43"/>
    </location>
</feature>
<dbReference type="GeneID" id="37013653"/>
<evidence type="ECO:0000256" key="6">
    <source>
        <dbReference type="SAM" id="Phobius"/>
    </source>
</evidence>
<feature type="region of interest" description="Disordered" evidence="5">
    <location>
        <begin position="98"/>
        <end position="187"/>
    </location>
</feature>
<evidence type="ECO:0000256" key="3">
    <source>
        <dbReference type="ARBA" id="ARBA00022989"/>
    </source>
</evidence>
<keyword evidence="4 6" id="KW-0472">Membrane</keyword>
<feature type="compositionally biased region" description="Gly residues" evidence="5">
    <location>
        <begin position="730"/>
        <end position="739"/>
    </location>
</feature>
<feature type="compositionally biased region" description="Low complexity" evidence="5">
    <location>
        <begin position="120"/>
        <end position="146"/>
    </location>
</feature>
<dbReference type="RefSeq" id="XP_025349407.1">
    <property type="nucleotide sequence ID" value="XM_025491919.1"/>
</dbReference>
<dbReference type="InterPro" id="IPR035780">
    <property type="entry name" value="SPRY_Ssh4-like"/>
</dbReference>
<dbReference type="InterPro" id="IPR043136">
    <property type="entry name" value="B30.2/SPRY_sf"/>
</dbReference>
<dbReference type="OrthoDB" id="258495at2759"/>
<evidence type="ECO:0000259" key="7">
    <source>
        <dbReference type="PROSITE" id="PS50188"/>
    </source>
</evidence>
<dbReference type="InterPro" id="IPR050618">
    <property type="entry name" value="Ubq-SigPath_Reg"/>
</dbReference>
<accession>A0A316UAL3</accession>
<feature type="compositionally biased region" description="Low complexity" evidence="5">
    <location>
        <begin position="767"/>
        <end position="784"/>
    </location>
</feature>
<name>A0A316UAL3_9BASI</name>
<feature type="region of interest" description="Disordered" evidence="5">
    <location>
        <begin position="562"/>
        <end position="878"/>
    </location>
</feature>
<dbReference type="InterPro" id="IPR013320">
    <property type="entry name" value="ConA-like_dom_sf"/>
</dbReference>
<dbReference type="InterPro" id="IPR001870">
    <property type="entry name" value="B30.2/SPRY"/>
</dbReference>
<feature type="compositionally biased region" description="Basic and acidic residues" evidence="5">
    <location>
        <begin position="835"/>
        <end position="847"/>
    </location>
</feature>
<dbReference type="AlphaFoldDB" id="A0A316UAL3"/>
<dbReference type="Gene3D" id="2.60.120.920">
    <property type="match status" value="1"/>
</dbReference>
<dbReference type="STRING" id="1684307.A0A316UAL3"/>
<dbReference type="PROSITE" id="PS50188">
    <property type="entry name" value="B302_SPRY"/>
    <property type="match status" value="1"/>
</dbReference>
<evidence type="ECO:0000256" key="1">
    <source>
        <dbReference type="ARBA" id="ARBA00004167"/>
    </source>
</evidence>
<reference evidence="8 9" key="1">
    <citation type="journal article" date="2018" name="Mol. Biol. Evol.">
        <title>Broad Genomic Sampling Reveals a Smut Pathogenic Ancestry of the Fungal Clade Ustilaginomycotina.</title>
        <authorList>
            <person name="Kijpornyongpan T."/>
            <person name="Mondo S.J."/>
            <person name="Barry K."/>
            <person name="Sandor L."/>
            <person name="Lee J."/>
            <person name="Lipzen A."/>
            <person name="Pangilinan J."/>
            <person name="LaButti K."/>
            <person name="Hainaut M."/>
            <person name="Henrissat B."/>
            <person name="Grigoriev I.V."/>
            <person name="Spatafora J.W."/>
            <person name="Aime M.C."/>
        </authorList>
    </citation>
    <scope>NUCLEOTIDE SEQUENCE [LARGE SCALE GENOMIC DNA]</scope>
    <source>
        <strain evidence="8 9">MCA 4718</strain>
    </source>
</reference>
<dbReference type="CDD" id="cd12910">
    <property type="entry name" value="SPRY_SSH4_like"/>
    <property type="match status" value="1"/>
</dbReference>
<organism evidence="8 9">
    <name type="scientific">Pseudomicrostroma glucosiphilum</name>
    <dbReference type="NCBI Taxonomy" id="1684307"/>
    <lineage>
        <taxon>Eukaryota</taxon>
        <taxon>Fungi</taxon>
        <taxon>Dikarya</taxon>
        <taxon>Basidiomycota</taxon>
        <taxon>Ustilaginomycotina</taxon>
        <taxon>Exobasidiomycetes</taxon>
        <taxon>Microstromatales</taxon>
        <taxon>Microstromatales incertae sedis</taxon>
        <taxon>Pseudomicrostroma</taxon>
    </lineage>
</organism>
<proteinExistence type="predicted"/>
<keyword evidence="2 6" id="KW-0812">Transmembrane</keyword>
<dbReference type="SMART" id="SM00449">
    <property type="entry name" value="SPRY"/>
    <property type="match status" value="1"/>
</dbReference>
<feature type="compositionally biased region" description="Low complexity" evidence="5">
    <location>
        <begin position="200"/>
        <end position="219"/>
    </location>
</feature>
<keyword evidence="9" id="KW-1185">Reference proteome</keyword>
<feature type="compositionally biased region" description="Basic residues" evidence="5">
    <location>
        <begin position="788"/>
        <end position="798"/>
    </location>
</feature>
<gene>
    <name evidence="8" type="ORF">BCV69DRAFT_281254</name>
</gene>
<keyword evidence="3 6" id="KW-1133">Transmembrane helix</keyword>
<dbReference type="InterPro" id="IPR003877">
    <property type="entry name" value="SPRY_dom"/>
</dbReference>
<comment type="subcellular location">
    <subcellularLocation>
        <location evidence="1">Membrane</location>
        <topology evidence="1">Single-pass membrane protein</topology>
    </subcellularLocation>
</comment>
<feature type="region of interest" description="Disordered" evidence="5">
    <location>
        <begin position="200"/>
        <end position="235"/>
    </location>
</feature>
<protein>
    <submittedName>
        <fullName evidence="8">SPRY-domain-containing protein</fullName>
    </submittedName>
</protein>
<dbReference type="PANTHER" id="PTHR12864">
    <property type="entry name" value="RAN BINDING PROTEIN 9-RELATED"/>
    <property type="match status" value="1"/>
</dbReference>
<feature type="compositionally biased region" description="Basic and acidic residues" evidence="5">
    <location>
        <begin position="626"/>
        <end position="647"/>
    </location>
</feature>
<evidence type="ECO:0000256" key="2">
    <source>
        <dbReference type="ARBA" id="ARBA00022692"/>
    </source>
</evidence>
<feature type="compositionally biased region" description="Basic residues" evidence="5">
    <location>
        <begin position="165"/>
        <end position="175"/>
    </location>
</feature>
<dbReference type="Pfam" id="PF00622">
    <property type="entry name" value="SPRY"/>
    <property type="match status" value="1"/>
</dbReference>
<feature type="transmembrane region" description="Helical" evidence="6">
    <location>
        <begin position="242"/>
        <end position="270"/>
    </location>
</feature>
<dbReference type="Proteomes" id="UP000245942">
    <property type="component" value="Unassembled WGS sequence"/>
</dbReference>
<feature type="compositionally biased region" description="Low complexity" evidence="5">
    <location>
        <begin position="680"/>
        <end position="698"/>
    </location>
</feature>